<organism evidence="1 2">
    <name type="scientific">Granulicella mallensis</name>
    <dbReference type="NCBI Taxonomy" id="940614"/>
    <lineage>
        <taxon>Bacteria</taxon>
        <taxon>Pseudomonadati</taxon>
        <taxon>Acidobacteriota</taxon>
        <taxon>Terriglobia</taxon>
        <taxon>Terriglobales</taxon>
        <taxon>Acidobacteriaceae</taxon>
        <taxon>Granulicella</taxon>
    </lineage>
</organism>
<proteinExistence type="predicted"/>
<reference evidence="1 2" key="1">
    <citation type="submission" date="2020-08" db="EMBL/GenBank/DDBJ databases">
        <title>Genomic Encyclopedia of Type Strains, Phase IV (KMG-V): Genome sequencing to study the core and pangenomes of soil and plant-associated prokaryotes.</title>
        <authorList>
            <person name="Whitman W."/>
        </authorList>
    </citation>
    <scope>NUCLEOTIDE SEQUENCE [LARGE SCALE GENOMIC DNA]</scope>
    <source>
        <strain evidence="1 2">X5P3</strain>
    </source>
</reference>
<evidence type="ECO:0000313" key="2">
    <source>
        <dbReference type="Proteomes" id="UP000584867"/>
    </source>
</evidence>
<protein>
    <submittedName>
        <fullName evidence="1">Uncharacterized protein</fullName>
    </submittedName>
</protein>
<dbReference type="AlphaFoldDB" id="A0A7W7ZSI2"/>
<dbReference type="Proteomes" id="UP000584867">
    <property type="component" value="Unassembled WGS sequence"/>
</dbReference>
<comment type="caution">
    <text evidence="1">The sequence shown here is derived from an EMBL/GenBank/DDBJ whole genome shotgun (WGS) entry which is preliminary data.</text>
</comment>
<dbReference type="RefSeq" id="WP_184257871.1">
    <property type="nucleotide sequence ID" value="NZ_JACHIO010000015.1"/>
</dbReference>
<dbReference type="EMBL" id="JACHIO010000015">
    <property type="protein sequence ID" value="MBB5065301.1"/>
    <property type="molecule type" value="Genomic_DNA"/>
</dbReference>
<evidence type="ECO:0000313" key="1">
    <source>
        <dbReference type="EMBL" id="MBB5065301.1"/>
    </source>
</evidence>
<name>A0A7W7ZSI2_9BACT</name>
<sequence length="194" mass="20701">MNAIVHEEFPHTWSVQVLAAPPLIAPARQFVYPLYVPGEEDAMARGALLFNVKPAAGGVFLATCALGFRDPSLPSGVFACPRGDDLLAVAGGYAYLVDTLQPERCLHLPLRPVTQILAAPIEGLLLLAGFHHVAAVGNEGLLWESGRLSWEGVQLGEVADGKLHGSGWNMRTDRDVPFAIDLRTGEHTGGGFTP</sequence>
<accession>A0A7W7ZSI2</accession>
<gene>
    <name evidence="1" type="ORF">HDF15_003664</name>
</gene>